<keyword evidence="2" id="KW-1133">Transmembrane helix</keyword>
<comment type="caution">
    <text evidence="3">The sequence shown here is derived from an EMBL/GenBank/DDBJ whole genome shotgun (WGS) entry which is preliminary data.</text>
</comment>
<accession>A0ABN1V1P5</accession>
<sequence>MSFGDPNNPYGQQGQPGQQPGYGQPQGQSGYGYPGQPQQQPGYGYPQAPPVQQPYGSGYPGMPGGPTEMPGGVKTARVLLHILGGLQVLGAIIVFVGSAWIGQQLSDSSSVYDSDTQDAANFGTGVLIVTGVLILAFGLWAILTAVKFGTGGGGIRISAIIYGSLVTLSSVISLLTLNIFALISLALGIMIIVFCANKDGAAWFQRPRH</sequence>
<name>A0ABN1V1P5_9ACTN</name>
<feature type="compositionally biased region" description="Low complexity" evidence="1">
    <location>
        <begin position="34"/>
        <end position="46"/>
    </location>
</feature>
<keyword evidence="2" id="KW-0472">Membrane</keyword>
<feature type="region of interest" description="Disordered" evidence="1">
    <location>
        <begin position="1"/>
        <end position="68"/>
    </location>
</feature>
<organism evidence="3 4">
    <name type="scientific">Streptomyces hebeiensis</name>
    <dbReference type="NCBI Taxonomy" id="229486"/>
    <lineage>
        <taxon>Bacteria</taxon>
        <taxon>Bacillati</taxon>
        <taxon>Actinomycetota</taxon>
        <taxon>Actinomycetes</taxon>
        <taxon>Kitasatosporales</taxon>
        <taxon>Streptomycetaceae</taxon>
        <taxon>Streptomyces</taxon>
    </lineage>
</organism>
<evidence type="ECO:0000313" key="4">
    <source>
        <dbReference type="Proteomes" id="UP001501371"/>
    </source>
</evidence>
<evidence type="ECO:0000313" key="3">
    <source>
        <dbReference type="EMBL" id="GAA1181547.1"/>
    </source>
</evidence>
<gene>
    <name evidence="3" type="ORF">GCM10009654_43380</name>
</gene>
<evidence type="ECO:0000256" key="1">
    <source>
        <dbReference type="SAM" id="MobiDB-lite"/>
    </source>
</evidence>
<reference evidence="3 4" key="1">
    <citation type="journal article" date="2019" name="Int. J. Syst. Evol. Microbiol.">
        <title>The Global Catalogue of Microorganisms (GCM) 10K type strain sequencing project: providing services to taxonomists for standard genome sequencing and annotation.</title>
        <authorList>
            <consortium name="The Broad Institute Genomics Platform"/>
            <consortium name="The Broad Institute Genome Sequencing Center for Infectious Disease"/>
            <person name="Wu L."/>
            <person name="Ma J."/>
        </authorList>
    </citation>
    <scope>NUCLEOTIDE SEQUENCE [LARGE SCALE GENOMIC DNA]</scope>
    <source>
        <strain evidence="3 4">JCM 12696</strain>
    </source>
</reference>
<evidence type="ECO:0008006" key="5">
    <source>
        <dbReference type="Google" id="ProtNLM"/>
    </source>
</evidence>
<dbReference type="EMBL" id="BAAAKV010000040">
    <property type="protein sequence ID" value="GAA1181547.1"/>
    <property type="molecule type" value="Genomic_DNA"/>
</dbReference>
<protein>
    <recommendedName>
        <fullName evidence="5">Integral membrane protein</fullName>
    </recommendedName>
</protein>
<feature type="compositionally biased region" description="Low complexity" evidence="1">
    <location>
        <begin position="9"/>
        <end position="28"/>
    </location>
</feature>
<keyword evidence="2" id="KW-0812">Transmembrane</keyword>
<feature type="transmembrane region" description="Helical" evidence="2">
    <location>
        <begin position="122"/>
        <end position="143"/>
    </location>
</feature>
<feature type="transmembrane region" description="Helical" evidence="2">
    <location>
        <begin position="155"/>
        <end position="173"/>
    </location>
</feature>
<keyword evidence="4" id="KW-1185">Reference proteome</keyword>
<feature type="transmembrane region" description="Helical" evidence="2">
    <location>
        <begin position="179"/>
        <end position="196"/>
    </location>
</feature>
<dbReference type="RefSeq" id="WP_344279217.1">
    <property type="nucleotide sequence ID" value="NZ_BAAAKV010000040.1"/>
</dbReference>
<feature type="transmembrane region" description="Helical" evidence="2">
    <location>
        <begin position="78"/>
        <end position="102"/>
    </location>
</feature>
<evidence type="ECO:0000256" key="2">
    <source>
        <dbReference type="SAM" id="Phobius"/>
    </source>
</evidence>
<proteinExistence type="predicted"/>
<dbReference type="Proteomes" id="UP001501371">
    <property type="component" value="Unassembled WGS sequence"/>
</dbReference>